<organism evidence="1 2">
    <name type="scientific">Acidovorax bellezanensis</name>
    <dbReference type="NCBI Taxonomy" id="2976702"/>
    <lineage>
        <taxon>Bacteria</taxon>
        <taxon>Pseudomonadati</taxon>
        <taxon>Pseudomonadota</taxon>
        <taxon>Betaproteobacteria</taxon>
        <taxon>Burkholderiales</taxon>
        <taxon>Comamonadaceae</taxon>
        <taxon>Acidovorax</taxon>
    </lineage>
</organism>
<evidence type="ECO:0008006" key="3">
    <source>
        <dbReference type="Google" id="ProtNLM"/>
    </source>
</evidence>
<name>A0ABT2PQS7_9BURK</name>
<proteinExistence type="predicted"/>
<evidence type="ECO:0000313" key="1">
    <source>
        <dbReference type="EMBL" id="MCT9812179.1"/>
    </source>
</evidence>
<dbReference type="EMBL" id="JAODYH010000007">
    <property type="protein sequence ID" value="MCT9812179.1"/>
    <property type="molecule type" value="Genomic_DNA"/>
</dbReference>
<reference evidence="1 2" key="1">
    <citation type="submission" date="2022-09" db="EMBL/GenBank/DDBJ databases">
        <title>Draft genome of isolate Be4.</title>
        <authorList>
            <person name="Sanchez-Castro I."/>
            <person name="Martinez-Rodriguez P."/>
            <person name="Descostes M."/>
            <person name="Merroun M."/>
        </authorList>
    </citation>
    <scope>NUCLEOTIDE SEQUENCE [LARGE SCALE GENOMIC DNA]</scope>
    <source>
        <strain evidence="1 2">Be4</strain>
    </source>
</reference>
<comment type="caution">
    <text evidence="1">The sequence shown here is derived from an EMBL/GenBank/DDBJ whole genome shotgun (WGS) entry which is preliminary data.</text>
</comment>
<protein>
    <recommendedName>
        <fullName evidence="3">SnoaL-like domain-containing protein</fullName>
    </recommendedName>
</protein>
<keyword evidence="2" id="KW-1185">Reference proteome</keyword>
<gene>
    <name evidence="1" type="ORF">N0K08_16150</name>
</gene>
<dbReference type="Proteomes" id="UP001525968">
    <property type="component" value="Unassembled WGS sequence"/>
</dbReference>
<sequence length="243" mass="26452">MMAAQINEKVPMLSRHHVALHLAHRWFAFLEAPGGDIDTHLTMFHPQVRLSGSRGNHLFARDHESLKAWFATVPDEISSHHIVHSTYSTAIDDNSDGDGLLNMVVAYQSPVESGVHGSIISYQTRIEFTPDGARFITLDKTPILGNTRTDYETSWATNRVLTLVYAALGGIAVSDGQLRAALGGDVHQVFAHTTVPEASSAYEALVTSSSGNPAGTRVLRLKLTDDGKATMPTIEQIEVLILN</sequence>
<accession>A0ABT2PQS7</accession>
<dbReference type="RefSeq" id="WP_261501416.1">
    <property type="nucleotide sequence ID" value="NZ_JAODYH010000007.1"/>
</dbReference>
<evidence type="ECO:0000313" key="2">
    <source>
        <dbReference type="Proteomes" id="UP001525968"/>
    </source>
</evidence>